<keyword evidence="2" id="KW-0812">Transmembrane</keyword>
<comment type="caution">
    <text evidence="3">The sequence shown here is derived from an EMBL/GenBank/DDBJ whole genome shotgun (WGS) entry which is preliminary data.</text>
</comment>
<reference evidence="3" key="1">
    <citation type="submission" date="2020-05" db="EMBL/GenBank/DDBJ databases">
        <title>Phylogenomic resolution of chytrid fungi.</title>
        <authorList>
            <person name="Stajich J.E."/>
            <person name="Amses K."/>
            <person name="Simmons R."/>
            <person name="Seto K."/>
            <person name="Myers J."/>
            <person name="Bonds A."/>
            <person name="Quandt C.A."/>
            <person name="Barry K."/>
            <person name="Liu P."/>
            <person name="Grigoriev I."/>
            <person name="Longcore J.E."/>
            <person name="James T.Y."/>
        </authorList>
    </citation>
    <scope>NUCLEOTIDE SEQUENCE</scope>
    <source>
        <strain evidence="3">JEL0318</strain>
    </source>
</reference>
<dbReference type="Proteomes" id="UP001212841">
    <property type="component" value="Unassembled WGS sequence"/>
</dbReference>
<organism evidence="3 4">
    <name type="scientific">Rhizophlyctis rosea</name>
    <dbReference type="NCBI Taxonomy" id="64517"/>
    <lineage>
        <taxon>Eukaryota</taxon>
        <taxon>Fungi</taxon>
        <taxon>Fungi incertae sedis</taxon>
        <taxon>Chytridiomycota</taxon>
        <taxon>Chytridiomycota incertae sedis</taxon>
        <taxon>Chytridiomycetes</taxon>
        <taxon>Rhizophlyctidales</taxon>
        <taxon>Rhizophlyctidaceae</taxon>
        <taxon>Rhizophlyctis</taxon>
    </lineage>
</organism>
<sequence length="334" mass="37477">MAAPVEDDATSAKHSSSSSKRNVHIHTVEVTQTDEELTPSTPQGLKPWESAFGRDCGCAIFVPIGFLAIFLAILFTFLFCTPTDFGWAICADRKMKNNGVGYEFNSRQPAPKGSCTRISGNHVSPSRRRWRELGMRHPLGKRIREKVRKGRKLEEMGNFYKAMSSSWVSVKEAKDLIAKLRTSSTSISFKAGGRASYYDEEGCGSYRGRWFGDKPILNSEDCTNPSEIIQLETILDRRSFKANLPPFPVLKMHISLKCIPSSAETESKIPSLHNEFIKNFRSLIPITENELVEDEPAVDPPETYPCPSYQKRYGLEMSTITALLDPLPPYETDP</sequence>
<keyword evidence="4" id="KW-1185">Reference proteome</keyword>
<gene>
    <name evidence="3" type="ORF">HK097_010473</name>
</gene>
<evidence type="ECO:0000313" key="3">
    <source>
        <dbReference type="EMBL" id="KAJ3055440.1"/>
    </source>
</evidence>
<feature type="transmembrane region" description="Helical" evidence="2">
    <location>
        <begin position="56"/>
        <end position="79"/>
    </location>
</feature>
<dbReference type="EMBL" id="JADGJD010000078">
    <property type="protein sequence ID" value="KAJ3055440.1"/>
    <property type="molecule type" value="Genomic_DNA"/>
</dbReference>
<accession>A0AAD5SHA9</accession>
<evidence type="ECO:0000313" key="4">
    <source>
        <dbReference type="Proteomes" id="UP001212841"/>
    </source>
</evidence>
<dbReference type="AlphaFoldDB" id="A0AAD5SHA9"/>
<evidence type="ECO:0000256" key="1">
    <source>
        <dbReference type="SAM" id="MobiDB-lite"/>
    </source>
</evidence>
<proteinExistence type="predicted"/>
<feature type="region of interest" description="Disordered" evidence="1">
    <location>
        <begin position="1"/>
        <end position="24"/>
    </location>
</feature>
<keyword evidence="2" id="KW-1133">Transmembrane helix</keyword>
<protein>
    <submittedName>
        <fullName evidence="3">Uncharacterized protein</fullName>
    </submittedName>
</protein>
<evidence type="ECO:0000256" key="2">
    <source>
        <dbReference type="SAM" id="Phobius"/>
    </source>
</evidence>
<name>A0AAD5SHA9_9FUNG</name>
<keyword evidence="2" id="KW-0472">Membrane</keyword>